<keyword evidence="6 10" id="KW-0863">Zinc-finger</keyword>
<evidence type="ECO:0000256" key="2">
    <source>
        <dbReference type="ARBA" id="ARBA00004496"/>
    </source>
</evidence>
<accession>I7AQA6</accession>
<evidence type="ECO:0000256" key="5">
    <source>
        <dbReference type="ARBA" id="ARBA00022723"/>
    </source>
</evidence>
<dbReference type="GO" id="GO:0005634">
    <property type="term" value="C:nucleus"/>
    <property type="evidence" value="ECO:0007669"/>
    <property type="project" value="UniProtKB-SubCell"/>
</dbReference>
<dbReference type="PROSITE" id="PS00028">
    <property type="entry name" value="ZINC_FINGER_C2H2_1"/>
    <property type="match status" value="1"/>
</dbReference>
<dbReference type="GO" id="GO:0042254">
    <property type="term" value="P:ribosome biogenesis"/>
    <property type="evidence" value="ECO:0007669"/>
    <property type="project" value="UniProtKB-KW"/>
</dbReference>
<name>I7AQA6_ENCRO</name>
<feature type="region of interest" description="Disordered" evidence="11">
    <location>
        <begin position="85"/>
        <end position="104"/>
    </location>
</feature>
<evidence type="ECO:0000256" key="9">
    <source>
        <dbReference type="ARBA" id="ARBA00038064"/>
    </source>
</evidence>
<evidence type="ECO:0000259" key="12">
    <source>
        <dbReference type="PROSITE" id="PS50157"/>
    </source>
</evidence>
<dbReference type="InterPro" id="IPR013087">
    <property type="entry name" value="Znf_C2H2_type"/>
</dbReference>
<dbReference type="Gene3D" id="3.30.160.60">
    <property type="entry name" value="Classic Zinc Finger"/>
    <property type="match status" value="1"/>
</dbReference>
<evidence type="ECO:0000256" key="1">
    <source>
        <dbReference type="ARBA" id="ARBA00004123"/>
    </source>
</evidence>
<dbReference type="PROSITE" id="PS50157">
    <property type="entry name" value="ZINC_FINGER_C2H2_2"/>
    <property type="match status" value="1"/>
</dbReference>
<dbReference type="GeneID" id="20520780"/>
<comment type="similarity">
    <text evidence="9">Belongs to the ZNF593/BUD20 C2H2-type zinc-finger protein family.</text>
</comment>
<dbReference type="GO" id="GO:0008270">
    <property type="term" value="F:zinc ion binding"/>
    <property type="evidence" value="ECO:0007669"/>
    <property type="project" value="UniProtKB-KW"/>
</dbReference>
<keyword evidence="4" id="KW-0690">Ribosome biogenesis</keyword>
<dbReference type="Proteomes" id="UP000010094">
    <property type="component" value="Chromosome II"/>
</dbReference>
<evidence type="ECO:0000256" key="4">
    <source>
        <dbReference type="ARBA" id="ARBA00022517"/>
    </source>
</evidence>
<dbReference type="EMBL" id="CP003519">
    <property type="protein sequence ID" value="AFN82497.1"/>
    <property type="molecule type" value="Genomic_DNA"/>
</dbReference>
<comment type="subcellular location">
    <subcellularLocation>
        <location evidence="2">Cytoplasm</location>
    </subcellularLocation>
    <subcellularLocation>
        <location evidence="1">Nucleus</location>
    </subcellularLocation>
</comment>
<evidence type="ECO:0000256" key="10">
    <source>
        <dbReference type="PROSITE-ProRule" id="PRU00042"/>
    </source>
</evidence>
<dbReference type="VEuPathDB" id="MicrosporidiaDB:EROM_020220"/>
<dbReference type="PANTHER" id="PTHR46095">
    <property type="entry name" value="ZINC FINGER PROTEIN 593"/>
    <property type="match status" value="1"/>
</dbReference>
<protein>
    <submittedName>
        <fullName evidence="13">U1-like Zn-finger-containing protein</fullName>
    </submittedName>
</protein>
<dbReference type="HOGENOM" id="CLU_117291_4_1_1"/>
<keyword evidence="5" id="KW-0479">Metal-binding</keyword>
<feature type="compositionally biased region" description="Basic and acidic residues" evidence="11">
    <location>
        <begin position="86"/>
        <end position="98"/>
    </location>
</feature>
<dbReference type="Pfam" id="PF12171">
    <property type="entry name" value="zf-C2H2_jaz"/>
    <property type="match status" value="1"/>
</dbReference>
<gene>
    <name evidence="13" type="ordered locus">EROM_020220</name>
</gene>
<dbReference type="InterPro" id="IPR051879">
    <property type="entry name" value="C2H2-ZF_Maturation_Protein"/>
</dbReference>
<keyword evidence="3" id="KW-0963">Cytoplasm</keyword>
<evidence type="ECO:0000256" key="7">
    <source>
        <dbReference type="ARBA" id="ARBA00022833"/>
    </source>
</evidence>
<evidence type="ECO:0000256" key="3">
    <source>
        <dbReference type="ARBA" id="ARBA00022490"/>
    </source>
</evidence>
<keyword evidence="7" id="KW-0862">Zinc</keyword>
<organism evidence="13 14">
    <name type="scientific">Encephalitozoon romaleae (strain SJ-2008)</name>
    <name type="common">Microsporidian parasite</name>
    <dbReference type="NCBI Taxonomy" id="1178016"/>
    <lineage>
        <taxon>Eukaryota</taxon>
        <taxon>Fungi</taxon>
        <taxon>Fungi incertae sedis</taxon>
        <taxon>Microsporidia</taxon>
        <taxon>Unikaryonidae</taxon>
        <taxon>Encephalitozoon</taxon>
    </lineage>
</organism>
<evidence type="ECO:0000256" key="6">
    <source>
        <dbReference type="ARBA" id="ARBA00022771"/>
    </source>
</evidence>
<evidence type="ECO:0000313" key="13">
    <source>
        <dbReference type="EMBL" id="AFN82497.1"/>
    </source>
</evidence>
<dbReference type="InterPro" id="IPR036236">
    <property type="entry name" value="Znf_C2H2_sf"/>
</dbReference>
<evidence type="ECO:0000256" key="11">
    <source>
        <dbReference type="SAM" id="MobiDB-lite"/>
    </source>
</evidence>
<dbReference type="OrthoDB" id="24683at2759"/>
<dbReference type="SUPFAM" id="SSF57667">
    <property type="entry name" value="beta-beta-alpha zinc fingers"/>
    <property type="match status" value="1"/>
</dbReference>
<evidence type="ECO:0000256" key="8">
    <source>
        <dbReference type="ARBA" id="ARBA00023242"/>
    </source>
</evidence>
<dbReference type="AlphaFoldDB" id="I7AQA6"/>
<sequence length="104" mass="12176">MPKSDTKQKKGRKNRNRLRIKRTKVFGPKGIDQVKSQVESRKRVEYDPELPGGGQFYCYECDRHFISEDVLIGHRKSSLHRKRIKEVREPAHSQKDAEWAVGLT</sequence>
<proteinExistence type="inferred from homology"/>
<feature type="domain" description="C2H2-type" evidence="12">
    <location>
        <begin position="56"/>
        <end position="80"/>
    </location>
</feature>
<dbReference type="KEGG" id="ero:EROM_020220"/>
<evidence type="ECO:0000313" key="14">
    <source>
        <dbReference type="Proteomes" id="UP000010094"/>
    </source>
</evidence>
<dbReference type="InterPro" id="IPR022755">
    <property type="entry name" value="Znf_C2H2_jaz"/>
</dbReference>
<dbReference type="GO" id="GO:0005737">
    <property type="term" value="C:cytoplasm"/>
    <property type="evidence" value="ECO:0007669"/>
    <property type="project" value="UniProtKB-SubCell"/>
</dbReference>
<keyword evidence="8" id="KW-0539">Nucleus</keyword>
<dbReference type="PANTHER" id="PTHR46095:SF1">
    <property type="entry name" value="ZINC FINGER PROTEIN 593"/>
    <property type="match status" value="1"/>
</dbReference>
<keyword evidence="14" id="KW-1185">Reference proteome</keyword>
<reference evidence="13 14" key="1">
    <citation type="journal article" date="2012" name="Proc. Natl. Acad. Sci. U.S.A.">
        <title>Gain and loss of multiple functionally related, horizontally transferred genes in the reduced genomes of two microsporidian parasites.</title>
        <authorList>
            <person name="Pombert J.-F."/>
            <person name="Selman M."/>
            <person name="Burki F."/>
            <person name="Bardell F.T."/>
            <person name="Farinelli L."/>
            <person name="Solter L.F."/>
            <person name="Whitman D.W."/>
            <person name="Weiss L.M."/>
            <person name="Corradi N."/>
            <person name="Keeling P.J."/>
        </authorList>
    </citation>
    <scope>NUCLEOTIDE SEQUENCE [LARGE SCALE GENOMIC DNA]</scope>
    <source>
        <strain evidence="13 14">SJ-2008</strain>
    </source>
</reference>
<dbReference type="RefSeq" id="XP_009263994.1">
    <property type="nucleotide sequence ID" value="XM_009265719.1"/>
</dbReference>